<organism evidence="2 3">
    <name type="scientific">Candidatus Andeanibacterium colombiense</name>
    <dbReference type="NCBI Taxonomy" id="3121345"/>
    <lineage>
        <taxon>Bacteria</taxon>
        <taxon>Pseudomonadati</taxon>
        <taxon>Pseudomonadota</taxon>
        <taxon>Alphaproteobacteria</taxon>
        <taxon>Sphingomonadales</taxon>
        <taxon>Sphingomonadaceae</taxon>
        <taxon>Candidatus Andeanibacterium</taxon>
    </lineage>
</organism>
<reference evidence="2" key="1">
    <citation type="submission" date="2023-03" db="EMBL/GenBank/DDBJ databases">
        <title>Andean soil-derived lignocellulolytic bacterial consortium as a source of novel taxa and putative plastic-active enzymes.</title>
        <authorList>
            <person name="Diaz-Garcia L."/>
            <person name="Chuvochina M."/>
            <person name="Feuerriegel G."/>
            <person name="Bunk B."/>
            <person name="Sproer C."/>
            <person name="Streit W.R."/>
            <person name="Rodriguez L.M."/>
            <person name="Overmann J."/>
            <person name="Jimenez D.J."/>
        </authorList>
    </citation>
    <scope>NUCLEOTIDE SEQUENCE</scope>
    <source>
        <strain evidence="2">MAG 26</strain>
    </source>
</reference>
<evidence type="ECO:0000256" key="1">
    <source>
        <dbReference type="SAM" id="MobiDB-lite"/>
    </source>
</evidence>
<dbReference type="EMBL" id="CP119316">
    <property type="protein sequence ID" value="WEK46120.1"/>
    <property type="molecule type" value="Genomic_DNA"/>
</dbReference>
<evidence type="ECO:0000313" key="2">
    <source>
        <dbReference type="EMBL" id="WEK46120.1"/>
    </source>
</evidence>
<proteinExistence type="predicted"/>
<evidence type="ECO:0008006" key="4">
    <source>
        <dbReference type="Google" id="ProtNLM"/>
    </source>
</evidence>
<dbReference type="AlphaFoldDB" id="A0AAJ6BP70"/>
<sequence>MRKQAGLVRRLADVAALQTLKADASRTELATARALRADAEQALAAADRGFAGGMREMESVLASEVLDFDRWRIGRALFEELAVARDAAADTVSRREETEEEAQTAVRRERAREEQAVGIHRKLARALADKRDEAATLEANGLATARRLMRQA</sequence>
<accession>A0AAJ6BP70</accession>
<feature type="region of interest" description="Disordered" evidence="1">
    <location>
        <begin position="89"/>
        <end position="111"/>
    </location>
</feature>
<dbReference type="Proteomes" id="UP001218362">
    <property type="component" value="Chromosome"/>
</dbReference>
<gene>
    <name evidence="2" type="ORF">P0Y56_14010</name>
</gene>
<evidence type="ECO:0000313" key="3">
    <source>
        <dbReference type="Proteomes" id="UP001218362"/>
    </source>
</evidence>
<dbReference type="KEGG" id="acob:P0Y56_14010"/>
<name>A0AAJ6BP70_9SPHN</name>
<protein>
    <recommendedName>
        <fullName evidence="4">Flagellar FliJ protein</fullName>
    </recommendedName>
</protein>